<evidence type="ECO:0000313" key="2">
    <source>
        <dbReference type="Proteomes" id="UP000724686"/>
    </source>
</evidence>
<dbReference type="RefSeq" id="WP_205279970.1">
    <property type="nucleotide sequence ID" value="NZ_JAFFPU010000042.1"/>
</dbReference>
<keyword evidence="2" id="KW-1185">Reference proteome</keyword>
<organism evidence="1 2">
    <name type="scientific">Leptospira ainlahdjerensis</name>
    <dbReference type="NCBI Taxonomy" id="2810033"/>
    <lineage>
        <taxon>Bacteria</taxon>
        <taxon>Pseudomonadati</taxon>
        <taxon>Spirochaetota</taxon>
        <taxon>Spirochaetia</taxon>
        <taxon>Leptospirales</taxon>
        <taxon>Leptospiraceae</taxon>
        <taxon>Leptospira</taxon>
    </lineage>
</organism>
<accession>A0ABS2UBZ9</accession>
<sequence length="150" mass="17570">MTKTTTRWIPEKQLISTTISGKVEVQDVELWEKTLLETLEKIPDNGVFKIFVNLHGFEAANLEAHKRFRTIIPKVLSDYGWKVGYLNLFEESKQMQFRNLRGIRCIGAVHVHQDETKINSYEEKFGRDNEHFYTDPKTAEDWISNLALRV</sequence>
<comment type="caution">
    <text evidence="1">The sequence shown here is derived from an EMBL/GenBank/DDBJ whole genome shotgun (WGS) entry which is preliminary data.</text>
</comment>
<name>A0ABS2UBZ9_9LEPT</name>
<protein>
    <recommendedName>
        <fullName evidence="3">STAS/SEC14 domain-containing protein</fullName>
    </recommendedName>
</protein>
<dbReference type="EMBL" id="JAFFPU010000042">
    <property type="protein sequence ID" value="MBM9577904.1"/>
    <property type="molecule type" value="Genomic_DNA"/>
</dbReference>
<gene>
    <name evidence="1" type="ORF">JWG45_12175</name>
</gene>
<evidence type="ECO:0008006" key="3">
    <source>
        <dbReference type="Google" id="ProtNLM"/>
    </source>
</evidence>
<reference evidence="1 2" key="1">
    <citation type="submission" date="2021-02" db="EMBL/GenBank/DDBJ databases">
        <title>Leptospira ainlahdjerensis sp. nov., Leptospira ainazelensis sp. nov., Leptospira abararensis sp. nov. and Leptospira chreensis sp. nov., four new species isolated from water sources in Algeria.</title>
        <authorList>
            <person name="Amara Korba A."/>
            <person name="Kainiu M."/>
            <person name="Vincent A.T."/>
            <person name="Mariet J.-F."/>
            <person name="Veyrier F.J."/>
            <person name="Goarant C."/>
            <person name="Picardeau M."/>
        </authorList>
    </citation>
    <scope>NUCLEOTIDE SEQUENCE [LARGE SCALE GENOMIC DNA]</scope>
    <source>
        <strain evidence="1 2">201903070</strain>
    </source>
</reference>
<dbReference type="Proteomes" id="UP000724686">
    <property type="component" value="Unassembled WGS sequence"/>
</dbReference>
<proteinExistence type="predicted"/>
<evidence type="ECO:0000313" key="1">
    <source>
        <dbReference type="EMBL" id="MBM9577904.1"/>
    </source>
</evidence>